<reference evidence="1 2" key="1">
    <citation type="submission" date="2020-07" db="EMBL/GenBank/DDBJ databases">
        <title>Endozoicomonas sp. nov., isolated from sediment.</title>
        <authorList>
            <person name="Gu T."/>
        </authorList>
    </citation>
    <scope>NUCLEOTIDE SEQUENCE [LARGE SCALE GENOMIC DNA]</scope>
    <source>
        <strain evidence="1 2">SM1973</strain>
    </source>
</reference>
<sequence length="89" mass="10290">MKTRFIATIAVLTAQGAQTLPQLRINIKNALKVGVTQRETSEVIFQMSLIWWPTFNLRQLRATLSGLGDLVREEALKEWAEFKKNYYYA</sequence>
<dbReference type="AlphaFoldDB" id="A0A853ID58"/>
<gene>
    <name evidence="1" type="ORF">H0A36_13930</name>
</gene>
<comment type="caution">
    <text evidence="1">The sequence shown here is derived from an EMBL/GenBank/DDBJ whole genome shotgun (WGS) entry which is preliminary data.</text>
</comment>
<dbReference type="GO" id="GO:0051920">
    <property type="term" value="F:peroxiredoxin activity"/>
    <property type="evidence" value="ECO:0007669"/>
    <property type="project" value="InterPro"/>
</dbReference>
<accession>A0A853ID58</accession>
<evidence type="ECO:0000313" key="1">
    <source>
        <dbReference type="EMBL" id="NYZ67115.1"/>
    </source>
</evidence>
<keyword evidence="2" id="KW-1185">Reference proteome</keyword>
<proteinExistence type="predicted"/>
<name>A0A853ID58_9GAMM</name>
<dbReference type="InterPro" id="IPR029032">
    <property type="entry name" value="AhpD-like"/>
</dbReference>
<dbReference type="SUPFAM" id="SSF69118">
    <property type="entry name" value="AhpD-like"/>
    <property type="match status" value="1"/>
</dbReference>
<dbReference type="Proteomes" id="UP000569732">
    <property type="component" value="Unassembled WGS sequence"/>
</dbReference>
<organism evidence="1 2">
    <name type="scientific">Spartinivicinus marinus</name>
    <dbReference type="NCBI Taxonomy" id="2994442"/>
    <lineage>
        <taxon>Bacteria</taxon>
        <taxon>Pseudomonadati</taxon>
        <taxon>Pseudomonadota</taxon>
        <taxon>Gammaproteobacteria</taxon>
        <taxon>Oceanospirillales</taxon>
        <taxon>Zooshikellaceae</taxon>
        <taxon>Spartinivicinus</taxon>
    </lineage>
</organism>
<evidence type="ECO:0000313" key="2">
    <source>
        <dbReference type="Proteomes" id="UP000569732"/>
    </source>
</evidence>
<protein>
    <submittedName>
        <fullName evidence="1">Uncharacterized protein</fullName>
    </submittedName>
</protein>
<dbReference type="EMBL" id="JACCKB010000021">
    <property type="protein sequence ID" value="NYZ67115.1"/>
    <property type="molecule type" value="Genomic_DNA"/>
</dbReference>
<dbReference type="Gene3D" id="1.20.1290.10">
    <property type="entry name" value="AhpD-like"/>
    <property type="match status" value="1"/>
</dbReference>